<dbReference type="PANTHER" id="PTHR13947:SF37">
    <property type="entry name" value="LD18367P"/>
    <property type="match status" value="1"/>
</dbReference>
<sequence length="319" mass="37076">MDVLKGLGEIGLGSRLKRTSDYMMRETQLVYNEFNIDFDPYLFPTFKIIKNKDGVTNTEITNNLKTSQPATTQAINKLHKKGLIILKEDKLDKRKKIVFVSNKGKQLIESITPIWNGIEHILKEYTSIKSDSLTELINKLETKFNEKSFSKAIIEHIKMNTTKNTVAITTFKEEYSTSFYDLNIEWLQTFFYVEPYDKEVLSNPHTYIINKGGHIFFAKLNNEVVGTVALMPMEEPNVYELTKMAVSPKHRGYKIGQQLMQHCIEFAKNNLFNKLVLYSNTKLENAIYIYRKFSFLEIPVEEGCPYERCNIKMELKTKS</sequence>
<dbReference type="InterPro" id="IPR000182">
    <property type="entry name" value="GNAT_dom"/>
</dbReference>
<dbReference type="RefSeq" id="WP_115900676.1">
    <property type="nucleotide sequence ID" value="NZ_QUNS01000003.1"/>
</dbReference>
<name>A0A3E0I182_9FLAO</name>
<organism evidence="4 5">
    <name type="scientific">Tenacibaculum gallaicum</name>
    <dbReference type="NCBI Taxonomy" id="561505"/>
    <lineage>
        <taxon>Bacteria</taxon>
        <taxon>Pseudomonadati</taxon>
        <taxon>Bacteroidota</taxon>
        <taxon>Flavobacteriia</taxon>
        <taxon>Flavobacteriales</taxon>
        <taxon>Flavobacteriaceae</taxon>
        <taxon>Tenacibaculum</taxon>
    </lineage>
</organism>
<dbReference type="PANTHER" id="PTHR13947">
    <property type="entry name" value="GNAT FAMILY N-ACETYLTRANSFERASE"/>
    <property type="match status" value="1"/>
</dbReference>
<dbReference type="InterPro" id="IPR000835">
    <property type="entry name" value="HTH_MarR-typ"/>
</dbReference>
<dbReference type="Pfam" id="PF00583">
    <property type="entry name" value="Acetyltransf_1"/>
    <property type="match status" value="1"/>
</dbReference>
<dbReference type="GO" id="GO:0008080">
    <property type="term" value="F:N-acetyltransferase activity"/>
    <property type="evidence" value="ECO:0007669"/>
    <property type="project" value="InterPro"/>
</dbReference>
<dbReference type="SMART" id="SM00347">
    <property type="entry name" value="HTH_MARR"/>
    <property type="match status" value="1"/>
</dbReference>
<keyword evidence="5" id="KW-1185">Reference proteome</keyword>
<dbReference type="SUPFAM" id="SSF46785">
    <property type="entry name" value="Winged helix' DNA-binding domain"/>
    <property type="match status" value="1"/>
</dbReference>
<dbReference type="EMBL" id="QUNS01000003">
    <property type="protein sequence ID" value="REH52310.1"/>
    <property type="molecule type" value="Genomic_DNA"/>
</dbReference>
<dbReference type="Proteomes" id="UP000256884">
    <property type="component" value="Unassembled WGS sequence"/>
</dbReference>
<evidence type="ECO:0000259" key="2">
    <source>
        <dbReference type="PROSITE" id="PS50995"/>
    </source>
</evidence>
<dbReference type="OrthoDB" id="1431064at2"/>
<dbReference type="Gene3D" id="1.10.10.10">
    <property type="entry name" value="Winged helix-like DNA-binding domain superfamily/Winged helix DNA-binding domain"/>
    <property type="match status" value="1"/>
</dbReference>
<evidence type="ECO:0000256" key="1">
    <source>
        <dbReference type="ARBA" id="ARBA00022679"/>
    </source>
</evidence>
<dbReference type="PRINTS" id="PR00598">
    <property type="entry name" value="HTHMARR"/>
</dbReference>
<dbReference type="CDD" id="cd04301">
    <property type="entry name" value="NAT_SF"/>
    <property type="match status" value="1"/>
</dbReference>
<reference evidence="4 5" key="1">
    <citation type="submission" date="2018-08" db="EMBL/GenBank/DDBJ databases">
        <title>Genomic Encyclopedia of Type Strains, Phase IV (KMG-IV): sequencing the most valuable type-strain genomes for metagenomic binning, comparative biology and taxonomic classification.</title>
        <authorList>
            <person name="Goeker M."/>
        </authorList>
    </citation>
    <scope>NUCLEOTIDE SEQUENCE [LARGE SCALE GENOMIC DNA]</scope>
    <source>
        <strain evidence="4 5">DSM 18841</strain>
    </source>
</reference>
<keyword evidence="1 4" id="KW-0808">Transferase</keyword>
<evidence type="ECO:0000313" key="5">
    <source>
        <dbReference type="Proteomes" id="UP000256884"/>
    </source>
</evidence>
<dbReference type="InterPro" id="IPR036390">
    <property type="entry name" value="WH_DNA-bd_sf"/>
</dbReference>
<feature type="domain" description="HTH marR-type" evidence="2">
    <location>
        <begin position="9"/>
        <end position="142"/>
    </location>
</feature>
<comment type="caution">
    <text evidence="4">The sequence shown here is derived from an EMBL/GenBank/DDBJ whole genome shotgun (WGS) entry which is preliminary data.</text>
</comment>
<dbReference type="InterPro" id="IPR016181">
    <property type="entry name" value="Acyl_CoA_acyltransferase"/>
</dbReference>
<dbReference type="AlphaFoldDB" id="A0A3E0I182"/>
<evidence type="ECO:0000259" key="3">
    <source>
        <dbReference type="PROSITE" id="PS51186"/>
    </source>
</evidence>
<evidence type="ECO:0000313" key="4">
    <source>
        <dbReference type="EMBL" id="REH52310.1"/>
    </source>
</evidence>
<dbReference type="GO" id="GO:0003700">
    <property type="term" value="F:DNA-binding transcription factor activity"/>
    <property type="evidence" value="ECO:0007669"/>
    <property type="project" value="InterPro"/>
</dbReference>
<dbReference type="SUPFAM" id="SSF55729">
    <property type="entry name" value="Acyl-CoA N-acyltransferases (Nat)"/>
    <property type="match status" value="1"/>
</dbReference>
<dbReference type="InterPro" id="IPR036388">
    <property type="entry name" value="WH-like_DNA-bd_sf"/>
</dbReference>
<dbReference type="Gene3D" id="3.40.630.30">
    <property type="match status" value="1"/>
</dbReference>
<accession>A0A3E0I182</accession>
<dbReference type="Pfam" id="PF01047">
    <property type="entry name" value="MarR"/>
    <property type="match status" value="1"/>
</dbReference>
<protein>
    <submittedName>
        <fullName evidence="4">MarR family transcriptional regulator with acetyltransferase activity</fullName>
    </submittedName>
</protein>
<dbReference type="PROSITE" id="PS51186">
    <property type="entry name" value="GNAT"/>
    <property type="match status" value="1"/>
</dbReference>
<proteinExistence type="predicted"/>
<dbReference type="PROSITE" id="PS50995">
    <property type="entry name" value="HTH_MARR_2"/>
    <property type="match status" value="1"/>
</dbReference>
<dbReference type="InterPro" id="IPR050769">
    <property type="entry name" value="NAT_camello-type"/>
</dbReference>
<feature type="domain" description="N-acetyltransferase" evidence="3">
    <location>
        <begin position="166"/>
        <end position="318"/>
    </location>
</feature>
<gene>
    <name evidence="4" type="ORF">C7448_10342</name>
</gene>